<dbReference type="SUPFAM" id="SSF56219">
    <property type="entry name" value="DNase I-like"/>
    <property type="match status" value="1"/>
</dbReference>
<name>A0AAX4HTN3_9BACT</name>
<evidence type="ECO:0000256" key="1">
    <source>
        <dbReference type="SAM" id="SignalP"/>
    </source>
</evidence>
<dbReference type="GO" id="GO:0004519">
    <property type="term" value="F:endonuclease activity"/>
    <property type="evidence" value="ECO:0007669"/>
    <property type="project" value="UniProtKB-KW"/>
</dbReference>
<protein>
    <submittedName>
        <fullName evidence="3">Endonuclease/exonuclease/phosphatase family protein</fullName>
    </submittedName>
</protein>
<keyword evidence="4" id="KW-1185">Reference proteome</keyword>
<accession>A0AAX4HTN3</accession>
<dbReference type="InterPro" id="IPR036691">
    <property type="entry name" value="Endo/exonu/phosph_ase_sf"/>
</dbReference>
<reference evidence="3 4" key="1">
    <citation type="submission" date="2023-11" db="EMBL/GenBank/DDBJ databases">
        <title>Peredibacter starrii A3.12.</title>
        <authorList>
            <person name="Mitchell R.J."/>
        </authorList>
    </citation>
    <scope>NUCLEOTIDE SEQUENCE [LARGE SCALE GENOMIC DNA]</scope>
    <source>
        <strain evidence="3 4">A3.12</strain>
    </source>
</reference>
<proteinExistence type="predicted"/>
<feature type="domain" description="Endonuclease/exonuclease/phosphatase" evidence="2">
    <location>
        <begin position="76"/>
        <end position="332"/>
    </location>
</feature>
<dbReference type="Pfam" id="PF19580">
    <property type="entry name" value="Exo_endo_phos_3"/>
    <property type="match status" value="1"/>
</dbReference>
<keyword evidence="3" id="KW-0255">Endonuclease</keyword>
<dbReference type="AlphaFoldDB" id="A0AAX4HTN3"/>
<dbReference type="KEGG" id="psti:SOO65_08265"/>
<keyword evidence="3" id="KW-0378">Hydrolase</keyword>
<evidence type="ECO:0000259" key="2">
    <source>
        <dbReference type="Pfam" id="PF19580"/>
    </source>
</evidence>
<sequence length="334" mass="38445">MKFLLPMLFMMSSLSYAKTFKLMQYNVENLFDTRHDQNKEDYVYLPLNVKNRIPGMNEYCAKQGSPFNVNQCLNLDWTEPKLQRKLQNIAQVIRSYDNSGQGPDVVVIEEIENRNVLNQLATQGLRGLYRFQVLLEGEDERGIDIGILSKYPVISAQRYPLVINGQRVGTRGITGVALNVEGKTVAVFGNHWPSQSNPVQFREASARMLNELAKQSRADLIVAAGDFNTLPTDVPSPFNHLVDFVDAEREARKVNRNLHPGTHFFKGEWSSLDHIFIHKSSKMKPRFDRFQIMNRPFIMKRDERGSGQMIPNRFDFDNATGYSDHLPMTMEFEY</sequence>
<dbReference type="RefSeq" id="WP_321399247.1">
    <property type="nucleotide sequence ID" value="NZ_CP139487.1"/>
</dbReference>
<keyword evidence="1" id="KW-0732">Signal</keyword>
<gene>
    <name evidence="3" type="ORF">SOO65_08265</name>
</gene>
<keyword evidence="3" id="KW-0540">Nuclease</keyword>
<dbReference type="EMBL" id="CP139487">
    <property type="protein sequence ID" value="WPU66739.1"/>
    <property type="molecule type" value="Genomic_DNA"/>
</dbReference>
<evidence type="ECO:0000313" key="3">
    <source>
        <dbReference type="EMBL" id="WPU66739.1"/>
    </source>
</evidence>
<dbReference type="Gene3D" id="3.60.10.10">
    <property type="entry name" value="Endonuclease/exonuclease/phosphatase"/>
    <property type="match status" value="1"/>
</dbReference>
<feature type="signal peptide" evidence="1">
    <location>
        <begin position="1"/>
        <end position="17"/>
    </location>
</feature>
<feature type="chain" id="PRO_5043612656" evidence="1">
    <location>
        <begin position="18"/>
        <end position="334"/>
    </location>
</feature>
<dbReference type="PANTHER" id="PTHR42834:SF1">
    <property type="entry name" value="ENDONUCLEASE_EXONUCLEASE_PHOSPHATASE FAMILY PROTEIN (AFU_ORTHOLOGUE AFUA_3G09210)"/>
    <property type="match status" value="1"/>
</dbReference>
<dbReference type="PANTHER" id="PTHR42834">
    <property type="entry name" value="ENDONUCLEASE/EXONUCLEASE/PHOSPHATASE FAMILY PROTEIN (AFU_ORTHOLOGUE AFUA_3G09210)"/>
    <property type="match status" value="1"/>
</dbReference>
<dbReference type="Proteomes" id="UP001324634">
    <property type="component" value="Chromosome"/>
</dbReference>
<evidence type="ECO:0000313" key="4">
    <source>
        <dbReference type="Proteomes" id="UP001324634"/>
    </source>
</evidence>
<organism evidence="3 4">
    <name type="scientific">Peredibacter starrii</name>
    <dbReference type="NCBI Taxonomy" id="28202"/>
    <lineage>
        <taxon>Bacteria</taxon>
        <taxon>Pseudomonadati</taxon>
        <taxon>Bdellovibrionota</taxon>
        <taxon>Bacteriovoracia</taxon>
        <taxon>Bacteriovoracales</taxon>
        <taxon>Bacteriovoracaceae</taxon>
        <taxon>Peredibacter</taxon>
    </lineage>
</organism>
<dbReference type="InterPro" id="IPR005135">
    <property type="entry name" value="Endo/exonuclease/phosphatase"/>
</dbReference>